<accession>A0A5B1CIN3</accession>
<dbReference type="CDD" id="cd00531">
    <property type="entry name" value="NTF2_like"/>
    <property type="match status" value="1"/>
</dbReference>
<dbReference type="SMART" id="SM00530">
    <property type="entry name" value="HTH_XRE"/>
    <property type="match status" value="1"/>
</dbReference>
<evidence type="ECO:0000313" key="2">
    <source>
        <dbReference type="EMBL" id="KAA1260456.1"/>
    </source>
</evidence>
<dbReference type="EMBL" id="VRLW01000001">
    <property type="protein sequence ID" value="KAA1260456.1"/>
    <property type="molecule type" value="Genomic_DNA"/>
</dbReference>
<dbReference type="Proteomes" id="UP000322699">
    <property type="component" value="Unassembled WGS sequence"/>
</dbReference>
<proteinExistence type="predicted"/>
<dbReference type="GO" id="GO:0003677">
    <property type="term" value="F:DNA binding"/>
    <property type="evidence" value="ECO:0007669"/>
    <property type="project" value="InterPro"/>
</dbReference>
<protein>
    <submittedName>
        <fullName evidence="2">RNA polymerase factor sigma-70</fullName>
    </submittedName>
</protein>
<sequence>MRGILANGVQIRSLRKAQAMTQEDLASRADLDVKTIRKAETKKQRVDLSVLVAIADALGIAHQSISIDDQLNVLTPEQLIALVHQWNDAWLRCDIDAIVSMHTEDTVMVLPGTEDFPDAKNSQGLEELRVFLTNLFPQFQISEIDQSTLQIDVSGNHVFQRTNATITHVPSGRAYTTRHVHEIEFRGDKIAHRITVADYDLLRKIHADISADQQADTDMSPAE</sequence>
<name>A0A5B1CIN3_9BACT</name>
<dbReference type="Pfam" id="PF01381">
    <property type="entry name" value="HTH_3"/>
    <property type="match status" value="1"/>
</dbReference>
<dbReference type="Gene3D" id="1.10.260.40">
    <property type="entry name" value="lambda repressor-like DNA-binding domains"/>
    <property type="match status" value="1"/>
</dbReference>
<evidence type="ECO:0000259" key="1">
    <source>
        <dbReference type="PROSITE" id="PS50943"/>
    </source>
</evidence>
<dbReference type="PROSITE" id="PS50943">
    <property type="entry name" value="HTH_CROC1"/>
    <property type="match status" value="1"/>
</dbReference>
<comment type="caution">
    <text evidence="2">The sequence shown here is derived from an EMBL/GenBank/DDBJ whole genome shotgun (WGS) entry which is preliminary data.</text>
</comment>
<dbReference type="AlphaFoldDB" id="A0A5B1CIN3"/>
<dbReference type="Pfam" id="PF12680">
    <property type="entry name" value="SnoaL_2"/>
    <property type="match status" value="1"/>
</dbReference>
<dbReference type="InterPro" id="IPR032710">
    <property type="entry name" value="NTF2-like_dom_sf"/>
</dbReference>
<dbReference type="RefSeq" id="WP_068258042.1">
    <property type="nucleotide sequence ID" value="NZ_LWSK01000002.1"/>
</dbReference>
<dbReference type="InterPro" id="IPR001387">
    <property type="entry name" value="Cro/C1-type_HTH"/>
</dbReference>
<dbReference type="InterPro" id="IPR010982">
    <property type="entry name" value="Lambda_DNA-bd_dom_sf"/>
</dbReference>
<dbReference type="OrthoDB" id="9800901at2"/>
<gene>
    <name evidence="2" type="ORF">LF1_29960</name>
</gene>
<organism evidence="2 3">
    <name type="scientific">Rubripirellula obstinata</name>
    <dbReference type="NCBI Taxonomy" id="406547"/>
    <lineage>
        <taxon>Bacteria</taxon>
        <taxon>Pseudomonadati</taxon>
        <taxon>Planctomycetota</taxon>
        <taxon>Planctomycetia</taxon>
        <taxon>Pirellulales</taxon>
        <taxon>Pirellulaceae</taxon>
        <taxon>Rubripirellula</taxon>
    </lineage>
</organism>
<dbReference type="CDD" id="cd00093">
    <property type="entry name" value="HTH_XRE"/>
    <property type="match status" value="1"/>
</dbReference>
<dbReference type="InterPro" id="IPR037401">
    <property type="entry name" value="SnoaL-like"/>
</dbReference>
<evidence type="ECO:0000313" key="3">
    <source>
        <dbReference type="Proteomes" id="UP000322699"/>
    </source>
</evidence>
<feature type="domain" description="HTH cro/C1-type" evidence="1">
    <location>
        <begin position="11"/>
        <end position="65"/>
    </location>
</feature>
<reference evidence="2 3" key="1">
    <citation type="submission" date="2019-08" db="EMBL/GenBank/DDBJ databases">
        <title>Deep-cultivation of Planctomycetes and their phenomic and genomic characterization uncovers novel biology.</title>
        <authorList>
            <person name="Wiegand S."/>
            <person name="Jogler M."/>
            <person name="Boedeker C."/>
            <person name="Pinto D."/>
            <person name="Vollmers J."/>
            <person name="Rivas-Marin E."/>
            <person name="Kohn T."/>
            <person name="Peeters S.H."/>
            <person name="Heuer A."/>
            <person name="Rast P."/>
            <person name="Oberbeckmann S."/>
            <person name="Bunk B."/>
            <person name="Jeske O."/>
            <person name="Meyerdierks A."/>
            <person name="Storesund J.E."/>
            <person name="Kallscheuer N."/>
            <person name="Luecker S."/>
            <person name="Lage O.M."/>
            <person name="Pohl T."/>
            <person name="Merkel B.J."/>
            <person name="Hornburger P."/>
            <person name="Mueller R.-W."/>
            <person name="Bruemmer F."/>
            <person name="Labrenz M."/>
            <person name="Spormann A.M."/>
            <person name="Op Den Camp H."/>
            <person name="Overmann J."/>
            <person name="Amann R."/>
            <person name="Jetten M.S.M."/>
            <person name="Mascher T."/>
            <person name="Medema M.H."/>
            <person name="Devos D.P."/>
            <person name="Kaster A.-K."/>
            <person name="Ovreas L."/>
            <person name="Rohde M."/>
            <person name="Galperin M.Y."/>
            <person name="Jogler C."/>
        </authorList>
    </citation>
    <scope>NUCLEOTIDE SEQUENCE [LARGE SCALE GENOMIC DNA]</scope>
    <source>
        <strain evidence="2 3">LF1</strain>
    </source>
</reference>
<keyword evidence="3" id="KW-1185">Reference proteome</keyword>
<dbReference type="Gene3D" id="3.10.450.50">
    <property type="match status" value="1"/>
</dbReference>
<dbReference type="SUPFAM" id="SSF54427">
    <property type="entry name" value="NTF2-like"/>
    <property type="match status" value="1"/>
</dbReference>
<dbReference type="SUPFAM" id="SSF47413">
    <property type="entry name" value="lambda repressor-like DNA-binding domains"/>
    <property type="match status" value="1"/>
</dbReference>